<reference evidence="1 2" key="1">
    <citation type="submission" date="2021-06" db="EMBL/GenBank/DDBJ databases">
        <authorList>
            <person name="Kallberg Y."/>
            <person name="Tangrot J."/>
            <person name="Rosling A."/>
        </authorList>
    </citation>
    <scope>NUCLEOTIDE SEQUENCE [LARGE SCALE GENOMIC DNA]</scope>
    <source>
        <strain evidence="1 2">120-4 pot B 10/14</strain>
    </source>
</reference>
<protein>
    <submittedName>
        <fullName evidence="1">2689_t:CDS:1</fullName>
    </submittedName>
</protein>
<sequence length="52" mass="5711">YFNNNIPPPFFMNPLVANKAAVEYKEALFASNNLETVSNDDSASDIDSISSK</sequence>
<accession>A0ABN7WYU2</accession>
<feature type="non-terminal residue" evidence="1">
    <location>
        <position position="52"/>
    </location>
</feature>
<gene>
    <name evidence="1" type="ORF">GMARGA_LOCUS36302</name>
</gene>
<dbReference type="EMBL" id="CAJVQB010070957">
    <property type="protein sequence ID" value="CAG8843006.1"/>
    <property type="molecule type" value="Genomic_DNA"/>
</dbReference>
<dbReference type="Proteomes" id="UP000789901">
    <property type="component" value="Unassembled WGS sequence"/>
</dbReference>
<keyword evidence="2" id="KW-1185">Reference proteome</keyword>
<name>A0ABN7WYU2_GIGMA</name>
<proteinExistence type="predicted"/>
<feature type="non-terminal residue" evidence="1">
    <location>
        <position position="1"/>
    </location>
</feature>
<evidence type="ECO:0000313" key="2">
    <source>
        <dbReference type="Proteomes" id="UP000789901"/>
    </source>
</evidence>
<evidence type="ECO:0000313" key="1">
    <source>
        <dbReference type="EMBL" id="CAG8843006.1"/>
    </source>
</evidence>
<organism evidence="1 2">
    <name type="scientific">Gigaspora margarita</name>
    <dbReference type="NCBI Taxonomy" id="4874"/>
    <lineage>
        <taxon>Eukaryota</taxon>
        <taxon>Fungi</taxon>
        <taxon>Fungi incertae sedis</taxon>
        <taxon>Mucoromycota</taxon>
        <taxon>Glomeromycotina</taxon>
        <taxon>Glomeromycetes</taxon>
        <taxon>Diversisporales</taxon>
        <taxon>Gigasporaceae</taxon>
        <taxon>Gigaspora</taxon>
    </lineage>
</organism>
<comment type="caution">
    <text evidence="1">The sequence shown here is derived from an EMBL/GenBank/DDBJ whole genome shotgun (WGS) entry which is preliminary data.</text>
</comment>